<name>A0AAN7WVW7_ELEMC</name>
<sequence length="86" mass="9480">MSTSEQIFSPSAEHVNEVREHYRVSHHVTETTLNPPDALEGSLFQHERSGVISQSWSLFGVGVARPCLVCCRGDAETGSKRTREPG</sequence>
<dbReference type="EMBL" id="JAUZQC010000022">
    <property type="protein sequence ID" value="KAK5850475.1"/>
    <property type="molecule type" value="Genomic_DNA"/>
</dbReference>
<dbReference type="AlphaFoldDB" id="A0AAN7WVW7"/>
<gene>
    <name evidence="1" type="ORF">PBY51_001355</name>
</gene>
<reference evidence="1 2" key="2">
    <citation type="journal article" date="2023" name="Mol. Biol. Evol.">
        <title>Genomics of Secondarily Temperate Adaptation in the Only Non-Antarctic Icefish.</title>
        <authorList>
            <person name="Rivera-Colon A.G."/>
            <person name="Rayamajhi N."/>
            <person name="Minhas B.F."/>
            <person name="Madrigal G."/>
            <person name="Bilyk K.T."/>
            <person name="Yoon V."/>
            <person name="Hune M."/>
            <person name="Gregory S."/>
            <person name="Cheng C.H.C."/>
            <person name="Catchen J.M."/>
        </authorList>
    </citation>
    <scope>NUCLEOTIDE SEQUENCE [LARGE SCALE GENOMIC DNA]</scope>
    <source>
        <strain evidence="1">JMC-PN-2008</strain>
    </source>
</reference>
<protein>
    <submittedName>
        <fullName evidence="1">Uncharacterized protein</fullName>
    </submittedName>
</protein>
<reference evidence="1 2" key="1">
    <citation type="journal article" date="2023" name="Genes (Basel)">
        <title>Chromosome-Level Genome Assembly and Circadian Gene Repertoire of the Patagonia Blennie Eleginops maclovinus-The Closest Ancestral Proxy of Antarctic Cryonotothenioids.</title>
        <authorList>
            <person name="Cheng C.C."/>
            <person name="Rivera-Colon A.G."/>
            <person name="Minhas B.F."/>
            <person name="Wilson L."/>
            <person name="Rayamajhi N."/>
            <person name="Vargas-Chacoff L."/>
            <person name="Catchen J.M."/>
        </authorList>
    </citation>
    <scope>NUCLEOTIDE SEQUENCE [LARGE SCALE GENOMIC DNA]</scope>
    <source>
        <strain evidence="1">JMC-PN-2008</strain>
    </source>
</reference>
<comment type="caution">
    <text evidence="1">The sequence shown here is derived from an EMBL/GenBank/DDBJ whole genome shotgun (WGS) entry which is preliminary data.</text>
</comment>
<dbReference type="Proteomes" id="UP001346869">
    <property type="component" value="Unassembled WGS sequence"/>
</dbReference>
<organism evidence="1 2">
    <name type="scientific">Eleginops maclovinus</name>
    <name type="common">Patagonian blennie</name>
    <name type="synonym">Eleginus maclovinus</name>
    <dbReference type="NCBI Taxonomy" id="56733"/>
    <lineage>
        <taxon>Eukaryota</taxon>
        <taxon>Metazoa</taxon>
        <taxon>Chordata</taxon>
        <taxon>Craniata</taxon>
        <taxon>Vertebrata</taxon>
        <taxon>Euteleostomi</taxon>
        <taxon>Actinopterygii</taxon>
        <taxon>Neopterygii</taxon>
        <taxon>Teleostei</taxon>
        <taxon>Neoteleostei</taxon>
        <taxon>Acanthomorphata</taxon>
        <taxon>Eupercaria</taxon>
        <taxon>Perciformes</taxon>
        <taxon>Notothenioidei</taxon>
        <taxon>Eleginopidae</taxon>
        <taxon>Eleginops</taxon>
    </lineage>
</organism>
<accession>A0AAN7WVW7</accession>
<evidence type="ECO:0000313" key="2">
    <source>
        <dbReference type="Proteomes" id="UP001346869"/>
    </source>
</evidence>
<keyword evidence="2" id="KW-1185">Reference proteome</keyword>
<proteinExistence type="predicted"/>
<evidence type="ECO:0000313" key="1">
    <source>
        <dbReference type="EMBL" id="KAK5850475.1"/>
    </source>
</evidence>